<protein>
    <recommendedName>
        <fullName evidence="3">Programmed cell death protein 2 C-terminal domain-containing protein</fullName>
    </recommendedName>
</protein>
<dbReference type="Proteomes" id="UP000015453">
    <property type="component" value="Unassembled WGS sequence"/>
</dbReference>
<evidence type="ECO:0000313" key="1">
    <source>
        <dbReference type="EMBL" id="EPS72794.1"/>
    </source>
</evidence>
<evidence type="ECO:0000313" key="2">
    <source>
        <dbReference type="Proteomes" id="UP000015453"/>
    </source>
</evidence>
<sequence length="78" mass="8587">DWPSTTVKMNLDVLKCTACGSNLCLIAQVYAPISSKSSAIDERVIYVFGCLVPDCKSIVWKALRVQRILTAETVQVII</sequence>
<dbReference type="AlphaFoldDB" id="S8CZ57"/>
<dbReference type="EMBL" id="AUSU01000692">
    <property type="protein sequence ID" value="EPS72794.1"/>
    <property type="molecule type" value="Genomic_DNA"/>
</dbReference>
<dbReference type="OrthoDB" id="366284at2759"/>
<dbReference type="PANTHER" id="PTHR47762">
    <property type="entry name" value="OSJNBB0079B02.4 PROTEIN"/>
    <property type="match status" value="1"/>
</dbReference>
<keyword evidence="2" id="KW-1185">Reference proteome</keyword>
<dbReference type="PANTHER" id="PTHR47762:SF2">
    <property type="entry name" value="OS04G0640800 PROTEIN"/>
    <property type="match status" value="1"/>
</dbReference>
<comment type="caution">
    <text evidence="1">The sequence shown here is derived from an EMBL/GenBank/DDBJ whole genome shotgun (WGS) entry which is preliminary data.</text>
</comment>
<accession>S8CZ57</accession>
<organism evidence="1 2">
    <name type="scientific">Genlisea aurea</name>
    <dbReference type="NCBI Taxonomy" id="192259"/>
    <lineage>
        <taxon>Eukaryota</taxon>
        <taxon>Viridiplantae</taxon>
        <taxon>Streptophyta</taxon>
        <taxon>Embryophyta</taxon>
        <taxon>Tracheophyta</taxon>
        <taxon>Spermatophyta</taxon>
        <taxon>Magnoliopsida</taxon>
        <taxon>eudicotyledons</taxon>
        <taxon>Gunneridae</taxon>
        <taxon>Pentapetalae</taxon>
        <taxon>asterids</taxon>
        <taxon>lamiids</taxon>
        <taxon>Lamiales</taxon>
        <taxon>Lentibulariaceae</taxon>
        <taxon>Genlisea</taxon>
    </lineage>
</organism>
<reference evidence="1 2" key="1">
    <citation type="journal article" date="2013" name="BMC Genomics">
        <title>The miniature genome of a carnivorous plant Genlisea aurea contains a low number of genes and short non-coding sequences.</title>
        <authorList>
            <person name="Leushkin E.V."/>
            <person name="Sutormin R.A."/>
            <person name="Nabieva E.R."/>
            <person name="Penin A.A."/>
            <person name="Kondrashov A.S."/>
            <person name="Logacheva M.D."/>
        </authorList>
    </citation>
    <scope>NUCLEOTIDE SEQUENCE [LARGE SCALE GENOMIC DNA]</scope>
</reference>
<feature type="non-terminal residue" evidence="1">
    <location>
        <position position="1"/>
    </location>
</feature>
<evidence type="ECO:0008006" key="3">
    <source>
        <dbReference type="Google" id="ProtNLM"/>
    </source>
</evidence>
<proteinExistence type="predicted"/>
<gene>
    <name evidence="1" type="ORF">M569_01967</name>
</gene>
<name>S8CZ57_9LAMI</name>